<gene>
    <name evidence="1" type="ORF">MAMP_01144</name>
</gene>
<dbReference type="REBASE" id="38933">
    <property type="entry name" value="MamMPORF1149P"/>
</dbReference>
<protein>
    <submittedName>
        <fullName evidence="1">BsmI</fullName>
    </submittedName>
</protein>
<proteinExistence type="predicted"/>
<name>F5SZQ8_9GAMM</name>
<keyword evidence="2" id="KW-1185">Reference proteome</keyword>
<accession>F5SZQ8</accession>
<dbReference type="AlphaFoldDB" id="F5SZQ8"/>
<evidence type="ECO:0000313" key="1">
    <source>
        <dbReference type="EMBL" id="EGL54485.1"/>
    </source>
</evidence>
<dbReference type="OrthoDB" id="2077880at2"/>
<comment type="caution">
    <text evidence="1">The sequence shown here is derived from an EMBL/GenBank/DDBJ whole genome shotgun (WGS) entry which is preliminary data.</text>
</comment>
<dbReference type="RefSeq" id="WP_007144371.1">
    <property type="nucleotide sequence ID" value="NZ_AFIG01000001.1"/>
</dbReference>
<organism evidence="1 2">
    <name type="scientific">Methylophaga aminisulfidivorans MP</name>
    <dbReference type="NCBI Taxonomy" id="1026882"/>
    <lineage>
        <taxon>Bacteria</taxon>
        <taxon>Pseudomonadati</taxon>
        <taxon>Pseudomonadota</taxon>
        <taxon>Gammaproteobacteria</taxon>
        <taxon>Thiotrichales</taxon>
        <taxon>Piscirickettsiaceae</taxon>
        <taxon>Methylophaga</taxon>
    </lineage>
</organism>
<dbReference type="eggNOG" id="ENOG502Z9AB">
    <property type="taxonomic scope" value="Bacteria"/>
</dbReference>
<sequence length="670" mass="74849">MFTDKSLRHPQINIHGDNIVECERILELILKSMGIDPKSINPPSESITCPRFDIEIGDKTLAVRFFPGFGRWDHNILDSVREMGGTLREAADVIVTAVESGEEIPILAVEFCGALPAGNQAWQRSGRAYSFGLAKIPYLYVSELGGYELDTERNRKAPRLPNPAVPFSYISFSLERETPVFPIFITAPGADDVSRDYYKDVFADDELLELIREIIFTGACDHVFEKLNLKVLSFVEKRAKSSKRNDSLTSCEWQKLYKRVQGKSGSIEYLAEDISMTWSKKASIDALTENAKAIMKIASKYGLGVTAKDLPICVIPSKSKNGFAQEVLELIPQVSDCFKHWLKSKENLVICWVMGFKPGGDDARPDRGLPPFARMLVGEAATLMTIVYGPAPASTWPKFISDPAGLAKQNGLWEAILETSDAVLVESYTDNVTEKGYLRSHWEAELETPVFNSFLVTPEPLRLGENDVDTSIHLSLTKFCSGKVFEGMCNPPGGDWSGVSILCPDSNSEYRWISLPRVSAVGGKRPDHVFEFFLEGERPIILSIESKETYRSVEKNIGPRLNQYLIDLLRGSASIERAHNDSVWKHSEHSLNLDHYTLASGVAFKMTHMDKLKEVYSKAGADLIMAIDFDDIGKVCKLWLYTENELGEALSDYISVNVESDLISIERINN</sequence>
<dbReference type="Proteomes" id="UP000003544">
    <property type="component" value="Unassembled WGS sequence"/>
</dbReference>
<reference evidence="1 2" key="1">
    <citation type="journal article" date="2011" name="J. Bacteriol.">
        <title>Draft genome sequence of Methylophaga aminisulfidivorans MP T.</title>
        <authorList>
            <person name="Han G.H."/>
            <person name="Kim W."/>
            <person name="Chun J."/>
            <person name="Kim S.W."/>
        </authorList>
    </citation>
    <scope>NUCLEOTIDE SEQUENCE [LARGE SCALE GENOMIC DNA]</scope>
    <source>
        <strain evidence="2">MP(T)</strain>
    </source>
</reference>
<evidence type="ECO:0000313" key="2">
    <source>
        <dbReference type="Proteomes" id="UP000003544"/>
    </source>
</evidence>
<dbReference type="EMBL" id="AFIG01000001">
    <property type="protein sequence ID" value="EGL54485.1"/>
    <property type="molecule type" value="Genomic_DNA"/>
</dbReference>